<feature type="compositionally biased region" description="Polar residues" evidence="1">
    <location>
        <begin position="34"/>
        <end position="53"/>
    </location>
</feature>
<feature type="compositionally biased region" description="Polar residues" evidence="1">
    <location>
        <begin position="254"/>
        <end position="266"/>
    </location>
</feature>
<keyword evidence="2" id="KW-1133">Transmembrane helix</keyword>
<feature type="region of interest" description="Disordered" evidence="1">
    <location>
        <begin position="254"/>
        <end position="275"/>
    </location>
</feature>
<dbReference type="GO" id="GO:0044695">
    <property type="term" value="C:Dsc E3 ubiquitin ligase complex"/>
    <property type="evidence" value="ECO:0007669"/>
    <property type="project" value="InterPro"/>
</dbReference>
<dbReference type="Pfam" id="PF08508">
    <property type="entry name" value="DUF1746"/>
    <property type="match status" value="1"/>
</dbReference>
<evidence type="ECO:0000313" key="5">
    <source>
        <dbReference type="Proteomes" id="UP000785200"/>
    </source>
</evidence>
<dbReference type="InterPro" id="IPR038967">
    <property type="entry name" value="Dsc4-like"/>
</dbReference>
<dbReference type="Proteomes" id="UP000785200">
    <property type="component" value="Unassembled WGS sequence"/>
</dbReference>
<organism evidence="4 5">
    <name type="scientific">Hyphodiscus hymeniophilus</name>
    <dbReference type="NCBI Taxonomy" id="353542"/>
    <lineage>
        <taxon>Eukaryota</taxon>
        <taxon>Fungi</taxon>
        <taxon>Dikarya</taxon>
        <taxon>Ascomycota</taxon>
        <taxon>Pezizomycotina</taxon>
        <taxon>Leotiomycetes</taxon>
        <taxon>Helotiales</taxon>
        <taxon>Hyphodiscaceae</taxon>
        <taxon>Hyphodiscus</taxon>
    </lineage>
</organism>
<keyword evidence="5" id="KW-1185">Reference proteome</keyword>
<feature type="transmembrane region" description="Helical" evidence="2">
    <location>
        <begin position="122"/>
        <end position="141"/>
    </location>
</feature>
<evidence type="ECO:0000256" key="1">
    <source>
        <dbReference type="SAM" id="MobiDB-lite"/>
    </source>
</evidence>
<dbReference type="GO" id="GO:0005783">
    <property type="term" value="C:endoplasmic reticulum"/>
    <property type="evidence" value="ECO:0007669"/>
    <property type="project" value="TreeGrafter"/>
</dbReference>
<dbReference type="OrthoDB" id="5428737at2759"/>
<accession>A0A9P7AYY3</accession>
<dbReference type="PANTHER" id="PTHR39405:SF1">
    <property type="entry name" value="DSC E3 UBIQUITIN LIGASE COMPLEX SUBUNIT 4"/>
    <property type="match status" value="1"/>
</dbReference>
<protein>
    <submittedName>
        <fullName evidence="4">Defective for SREBP cleavage 4</fullName>
    </submittedName>
</protein>
<dbReference type="PANTHER" id="PTHR39405">
    <property type="entry name" value="DSC E3 UBIQUITIN LIGASE COMPLEX SUBUNIT 4"/>
    <property type="match status" value="1"/>
</dbReference>
<gene>
    <name evidence="4" type="ORF">D0Z07_2722</name>
</gene>
<feature type="transmembrane region" description="Helical" evidence="2">
    <location>
        <begin position="77"/>
        <end position="101"/>
    </location>
</feature>
<feature type="region of interest" description="Disordered" evidence="1">
    <location>
        <begin position="1"/>
        <end position="59"/>
    </location>
</feature>
<evidence type="ECO:0000259" key="3">
    <source>
        <dbReference type="Pfam" id="PF08508"/>
    </source>
</evidence>
<comment type="caution">
    <text evidence="4">The sequence shown here is derived from an EMBL/GenBank/DDBJ whole genome shotgun (WGS) entry which is preliminary data.</text>
</comment>
<sequence>MNNDPTPSLAANRDLPSTNPTDTSPPIAEPPTAQPDSLQPASSSTQQNEQSPAQKRAHAQTKKKYEFVNGLMTNLDVLIYAELCIVYYMDCSLFRLLFRVLSQMMFLTPKPNFVPPMPQHRPYIGAIFGPNIICMFLHILTARSEAGESMRGYLHGGVIIDLIGQKGPTSKFHLVLLDILLLGLQCFMLAVHVERERLAAVMAALVSPATTTATATEAQPRAEIVEAQDHDAEERGVFGTGAMNNGDIELQPMVSTSEANSGNNEGTLERDEERERLLAEPHPRQDPEDDDATGVDAFWSGTAIVADFHIVHTLRKQWEDYGNALASALQTVGFSAEFAAVAGSRRINAASARFQRNMEALGA</sequence>
<keyword evidence="2" id="KW-0812">Transmembrane</keyword>
<feature type="domain" description="DUF1746" evidence="3">
    <location>
        <begin position="74"/>
        <end position="188"/>
    </location>
</feature>
<evidence type="ECO:0000256" key="2">
    <source>
        <dbReference type="SAM" id="Phobius"/>
    </source>
</evidence>
<proteinExistence type="predicted"/>
<name>A0A9P7AYY3_9HELO</name>
<reference evidence="4" key="1">
    <citation type="submission" date="2019-07" db="EMBL/GenBank/DDBJ databases">
        <title>Hyphodiscus hymeniophilus genome sequencing and assembly.</title>
        <authorList>
            <person name="Kramer G."/>
            <person name="Nodwell J."/>
        </authorList>
    </citation>
    <scope>NUCLEOTIDE SEQUENCE</scope>
    <source>
        <strain evidence="4">ATCC 34498</strain>
    </source>
</reference>
<dbReference type="AlphaFoldDB" id="A0A9P7AYY3"/>
<keyword evidence="2" id="KW-0472">Membrane</keyword>
<feature type="transmembrane region" description="Helical" evidence="2">
    <location>
        <begin position="172"/>
        <end position="193"/>
    </location>
</feature>
<evidence type="ECO:0000313" key="4">
    <source>
        <dbReference type="EMBL" id="KAG0650652.1"/>
    </source>
</evidence>
<dbReference type="InterPro" id="IPR013715">
    <property type="entry name" value="DUF1746"/>
</dbReference>
<dbReference type="GO" id="GO:0032933">
    <property type="term" value="P:SREBP signaling pathway"/>
    <property type="evidence" value="ECO:0007669"/>
    <property type="project" value="InterPro"/>
</dbReference>
<dbReference type="EMBL" id="VNKQ01000005">
    <property type="protein sequence ID" value="KAG0650652.1"/>
    <property type="molecule type" value="Genomic_DNA"/>
</dbReference>
<feature type="compositionally biased region" description="Polar residues" evidence="1">
    <location>
        <begin position="15"/>
        <end position="24"/>
    </location>
</feature>